<dbReference type="FunFam" id="2.10.230.10:FF:000002">
    <property type="entry name" value="Molecular chaperone DnaJ"/>
    <property type="match status" value="1"/>
</dbReference>
<feature type="domain" description="J" evidence="7">
    <location>
        <begin position="89"/>
        <end position="154"/>
    </location>
</feature>
<dbReference type="CDD" id="cd06257">
    <property type="entry name" value="DnaJ"/>
    <property type="match status" value="1"/>
</dbReference>
<evidence type="ECO:0000256" key="1">
    <source>
        <dbReference type="ARBA" id="ARBA00022723"/>
    </source>
</evidence>
<reference evidence="9" key="1">
    <citation type="submission" date="2022-04" db="EMBL/GenBank/DDBJ databases">
        <title>A functionally conserved STORR gene fusion in Papaver species that diverged 16.8 million years ago.</title>
        <authorList>
            <person name="Catania T."/>
        </authorList>
    </citation>
    <scope>NUCLEOTIDE SEQUENCE</scope>
    <source>
        <strain evidence="9">S-188037</strain>
    </source>
</reference>
<proteinExistence type="inferred from homology"/>
<dbReference type="AlphaFoldDB" id="A0AAD4TDH1"/>
<dbReference type="NCBIfam" id="TIGR02349">
    <property type="entry name" value="DnaJ_bact"/>
    <property type="match status" value="1"/>
</dbReference>
<dbReference type="PANTHER" id="PTHR43096">
    <property type="entry name" value="DNAJ HOMOLOG 1, MITOCHONDRIAL-RELATED"/>
    <property type="match status" value="1"/>
</dbReference>
<dbReference type="InterPro" id="IPR036410">
    <property type="entry name" value="HSP_DnaJ_Cys-rich_dom_sf"/>
</dbReference>
<dbReference type="FunFam" id="2.60.260.20:FF:000005">
    <property type="entry name" value="Chaperone protein dnaJ 1, mitochondrial"/>
    <property type="match status" value="1"/>
</dbReference>
<keyword evidence="10" id="KW-1185">Reference proteome</keyword>
<dbReference type="GO" id="GO:0031072">
    <property type="term" value="F:heat shock protein binding"/>
    <property type="evidence" value="ECO:0007669"/>
    <property type="project" value="InterPro"/>
</dbReference>
<dbReference type="CDD" id="cd10719">
    <property type="entry name" value="DnaJ_zf"/>
    <property type="match status" value="1"/>
</dbReference>
<dbReference type="Gene3D" id="2.10.230.10">
    <property type="entry name" value="Heat shock protein DnaJ, cysteine-rich domain"/>
    <property type="match status" value="1"/>
</dbReference>
<feature type="domain" description="CR-type" evidence="8">
    <location>
        <begin position="225"/>
        <end position="303"/>
    </location>
</feature>
<accession>A0AAD4TDH1</accession>
<evidence type="ECO:0000313" key="9">
    <source>
        <dbReference type="EMBL" id="KAI3951420.1"/>
    </source>
</evidence>
<dbReference type="Pfam" id="PF00226">
    <property type="entry name" value="DnaJ"/>
    <property type="match status" value="1"/>
</dbReference>
<name>A0AAD4TDH1_9MAGN</name>
<evidence type="ECO:0000256" key="4">
    <source>
        <dbReference type="ARBA" id="ARBA00022833"/>
    </source>
</evidence>
<dbReference type="Proteomes" id="UP001202328">
    <property type="component" value="Unassembled WGS sequence"/>
</dbReference>
<dbReference type="GO" id="GO:0008270">
    <property type="term" value="F:zinc ion binding"/>
    <property type="evidence" value="ECO:0007669"/>
    <property type="project" value="UniProtKB-KW"/>
</dbReference>
<dbReference type="FunFam" id="1.10.287.110:FF:000058">
    <property type="entry name" value="Chaperone protein dnaJ GFA2, mitochondrial"/>
    <property type="match status" value="1"/>
</dbReference>
<evidence type="ECO:0000259" key="7">
    <source>
        <dbReference type="PROSITE" id="PS50076"/>
    </source>
</evidence>
<protein>
    <submittedName>
        <fullName evidence="9">Uncharacterized protein</fullName>
    </submittedName>
</protein>
<dbReference type="GO" id="GO:0005524">
    <property type="term" value="F:ATP binding"/>
    <property type="evidence" value="ECO:0007669"/>
    <property type="project" value="InterPro"/>
</dbReference>
<dbReference type="SUPFAM" id="SSF49493">
    <property type="entry name" value="HSP40/DnaJ peptide-binding domain"/>
    <property type="match status" value="2"/>
</dbReference>
<evidence type="ECO:0000256" key="2">
    <source>
        <dbReference type="ARBA" id="ARBA00022737"/>
    </source>
</evidence>
<dbReference type="Gene3D" id="2.60.260.20">
    <property type="entry name" value="Urease metallochaperone UreE, N-terminal domain"/>
    <property type="match status" value="2"/>
</dbReference>
<evidence type="ECO:0000256" key="3">
    <source>
        <dbReference type="ARBA" id="ARBA00022771"/>
    </source>
</evidence>
<sequence>MVRSSGTRLAYWLVRKSLDSKLLPSCPNLNYSLRQGRGFVSNSCNSYRNFGYTDLENAKFSTGAFLNGVFHGCLGSTRKIHATGSVCRDYYDILGVSKKSSVSEIKKAYHGLAKKFHPDTNKGDADAAKKFQEVQKAYEVLKDNEKRSYYDQVGHDAFEQQGAGGGGPSPFNEGFNPFEDIFRPGAGAGGGGVNDFFKEFFKQKGFGGQDVKVAFELSFMEAVRGCSKTVTFQTSLPCEACGATGVPPGTMPETCQTCRGSGVVAMQTGLFRMQTTCTRCGGTGKVVTSFCKSCKGDRVVRGPKTVNINVMPGIDNNETIRIPKSGGADPDGNQPGDLYITINVREDPVFRREGLDIHVDAVVSATQAILGGTVQVPTLTGDVVLKVPPGTQPGQKVVLKRKGIKTGNSASFGDQYVHFNVSIPTNLTQRQRELIEEFAKEEQREDYKGDSAQFG</sequence>
<gene>
    <name evidence="9" type="ORF">MKW98_030272</name>
</gene>
<evidence type="ECO:0000259" key="8">
    <source>
        <dbReference type="PROSITE" id="PS51188"/>
    </source>
</evidence>
<dbReference type="InterPro" id="IPR002939">
    <property type="entry name" value="DnaJ_C"/>
</dbReference>
<keyword evidence="1 6" id="KW-0479">Metal-binding</keyword>
<dbReference type="Pfam" id="PF01556">
    <property type="entry name" value="DnaJ_C"/>
    <property type="match status" value="1"/>
</dbReference>
<evidence type="ECO:0000256" key="6">
    <source>
        <dbReference type="PROSITE-ProRule" id="PRU00546"/>
    </source>
</evidence>
<feature type="zinc finger region" description="CR-type" evidence="6">
    <location>
        <begin position="225"/>
        <end position="303"/>
    </location>
</feature>
<dbReference type="CDD" id="cd10747">
    <property type="entry name" value="DnaJ_C"/>
    <property type="match status" value="1"/>
</dbReference>
<dbReference type="HAMAP" id="MF_01152">
    <property type="entry name" value="DnaJ"/>
    <property type="match status" value="1"/>
</dbReference>
<dbReference type="GO" id="GO:0005737">
    <property type="term" value="C:cytoplasm"/>
    <property type="evidence" value="ECO:0007669"/>
    <property type="project" value="TreeGrafter"/>
</dbReference>
<dbReference type="Pfam" id="PF00684">
    <property type="entry name" value="DnaJ_CXXCXGXG"/>
    <property type="match status" value="1"/>
</dbReference>
<dbReference type="SUPFAM" id="SSF57938">
    <property type="entry name" value="DnaJ/Hsp40 cysteine-rich domain"/>
    <property type="match status" value="1"/>
</dbReference>
<keyword evidence="5" id="KW-0143">Chaperone</keyword>
<comment type="caution">
    <text evidence="9">The sequence shown here is derived from an EMBL/GenBank/DDBJ whole genome shotgun (WGS) entry which is preliminary data.</text>
</comment>
<dbReference type="SUPFAM" id="SSF46565">
    <property type="entry name" value="Chaperone J-domain"/>
    <property type="match status" value="1"/>
</dbReference>
<evidence type="ECO:0000256" key="5">
    <source>
        <dbReference type="ARBA" id="ARBA00023186"/>
    </source>
</evidence>
<dbReference type="PROSITE" id="PS00636">
    <property type="entry name" value="DNAJ_1"/>
    <property type="match status" value="1"/>
</dbReference>
<dbReference type="PANTHER" id="PTHR43096:SF52">
    <property type="entry name" value="DNAJ HOMOLOG 1, MITOCHONDRIAL-RELATED"/>
    <property type="match status" value="1"/>
</dbReference>
<dbReference type="GO" id="GO:0042026">
    <property type="term" value="P:protein refolding"/>
    <property type="evidence" value="ECO:0007669"/>
    <property type="project" value="TreeGrafter"/>
</dbReference>
<dbReference type="InterPro" id="IPR001305">
    <property type="entry name" value="HSP_DnaJ_Cys-rich_dom"/>
</dbReference>
<evidence type="ECO:0000313" key="10">
    <source>
        <dbReference type="Proteomes" id="UP001202328"/>
    </source>
</evidence>
<dbReference type="InterPro" id="IPR001623">
    <property type="entry name" value="DnaJ_domain"/>
</dbReference>
<keyword evidence="3 6" id="KW-0863">Zinc-finger</keyword>
<dbReference type="InterPro" id="IPR036869">
    <property type="entry name" value="J_dom_sf"/>
</dbReference>
<dbReference type="PROSITE" id="PS51188">
    <property type="entry name" value="ZF_CR"/>
    <property type="match status" value="1"/>
</dbReference>
<dbReference type="InterPro" id="IPR012724">
    <property type="entry name" value="DnaJ"/>
</dbReference>
<keyword evidence="2" id="KW-0677">Repeat</keyword>
<dbReference type="PROSITE" id="PS50076">
    <property type="entry name" value="DNAJ_2"/>
    <property type="match status" value="1"/>
</dbReference>
<dbReference type="PRINTS" id="PR00625">
    <property type="entry name" value="JDOMAIN"/>
</dbReference>
<keyword evidence="4 6" id="KW-0862">Zinc</keyword>
<dbReference type="InterPro" id="IPR008971">
    <property type="entry name" value="HSP40/DnaJ_pept-bd"/>
</dbReference>
<dbReference type="EMBL" id="JAJJMB010002444">
    <property type="protein sequence ID" value="KAI3951420.1"/>
    <property type="molecule type" value="Genomic_DNA"/>
</dbReference>
<dbReference type="InterPro" id="IPR018253">
    <property type="entry name" value="DnaJ_domain_CS"/>
</dbReference>
<dbReference type="Gene3D" id="1.10.287.110">
    <property type="entry name" value="DnaJ domain"/>
    <property type="match status" value="1"/>
</dbReference>
<dbReference type="GO" id="GO:0009408">
    <property type="term" value="P:response to heat"/>
    <property type="evidence" value="ECO:0007669"/>
    <property type="project" value="InterPro"/>
</dbReference>
<dbReference type="GO" id="GO:0051082">
    <property type="term" value="F:unfolded protein binding"/>
    <property type="evidence" value="ECO:0007669"/>
    <property type="project" value="InterPro"/>
</dbReference>
<dbReference type="NCBIfam" id="NF008035">
    <property type="entry name" value="PRK10767.1"/>
    <property type="match status" value="1"/>
</dbReference>
<organism evidence="9 10">
    <name type="scientific">Papaver atlanticum</name>
    <dbReference type="NCBI Taxonomy" id="357466"/>
    <lineage>
        <taxon>Eukaryota</taxon>
        <taxon>Viridiplantae</taxon>
        <taxon>Streptophyta</taxon>
        <taxon>Embryophyta</taxon>
        <taxon>Tracheophyta</taxon>
        <taxon>Spermatophyta</taxon>
        <taxon>Magnoliopsida</taxon>
        <taxon>Ranunculales</taxon>
        <taxon>Papaveraceae</taxon>
        <taxon>Papaveroideae</taxon>
        <taxon>Papaver</taxon>
    </lineage>
</organism>
<dbReference type="SMART" id="SM00271">
    <property type="entry name" value="DnaJ"/>
    <property type="match status" value="1"/>
</dbReference>